<dbReference type="Gene3D" id="3.40.50.2300">
    <property type="match status" value="2"/>
</dbReference>
<dbReference type="InterPro" id="IPR007487">
    <property type="entry name" value="ABC_transpt-TYRBP-like"/>
</dbReference>
<name>A0ABS7ED34_9GAMM</name>
<accession>A0ABS7ED34</accession>
<sequence>MVKGISNIVILCFALLTQVANASDVVVVSSYHHANSWTNKCLTGIYGVLSPDYQLATFYLDTKRLPKAQHQQQALKALDFIEQQQPKLVMLGDDNAIRLLEPTLIARNIPVVYYGLNNNPREVFDDSRQLLLHSVGVLERRQLEPVARLIQSIVPATNNRILIIMDNSATTEANLNYVYGGKQQITWGTMRVDIKVFDRYQDWQVAVKHAPEQYDAIIVQNYFTLKGKDARVIPENEVIRWMSQHSKVPVFSSSIASVGPGKLVGAIAINSENHGATAALMAKQILNGETPPPYKNSELTEYYFSKAELDRYQLSLPPALAKKASFN</sequence>
<dbReference type="PANTHER" id="PTHR35271">
    <property type="entry name" value="ABC TRANSPORTER, SUBSTRATE-BINDING LIPOPROTEIN-RELATED"/>
    <property type="match status" value="1"/>
</dbReference>
<protein>
    <submittedName>
        <fullName evidence="2">ABC transporter substrate-binding protein</fullName>
    </submittedName>
</protein>
<comment type="caution">
    <text evidence="2">The sequence shown here is derived from an EMBL/GenBank/DDBJ whole genome shotgun (WGS) entry which is preliminary data.</text>
</comment>
<evidence type="ECO:0000313" key="2">
    <source>
        <dbReference type="EMBL" id="MBW8190249.1"/>
    </source>
</evidence>
<dbReference type="PANTHER" id="PTHR35271:SF1">
    <property type="entry name" value="ABC TRANSPORTER, SUBSTRATE-BINDING LIPOPROTEIN"/>
    <property type="match status" value="1"/>
</dbReference>
<dbReference type="EMBL" id="JAHZSS010000003">
    <property type="protein sequence ID" value="MBW8190249.1"/>
    <property type="molecule type" value="Genomic_DNA"/>
</dbReference>
<keyword evidence="1" id="KW-0732">Signal</keyword>
<organism evidence="2 3">
    <name type="scientific">Neiella holothuriorum</name>
    <dbReference type="NCBI Taxonomy" id="2870530"/>
    <lineage>
        <taxon>Bacteria</taxon>
        <taxon>Pseudomonadati</taxon>
        <taxon>Pseudomonadota</taxon>
        <taxon>Gammaproteobacteria</taxon>
        <taxon>Alteromonadales</taxon>
        <taxon>Echinimonadaceae</taxon>
        <taxon>Neiella</taxon>
    </lineage>
</organism>
<gene>
    <name evidence="2" type="ORF">K0504_04295</name>
</gene>
<feature type="chain" id="PRO_5045324915" evidence="1">
    <location>
        <begin position="23"/>
        <end position="327"/>
    </location>
</feature>
<keyword evidence="3" id="KW-1185">Reference proteome</keyword>
<dbReference type="Pfam" id="PF04392">
    <property type="entry name" value="ABC_sub_bind"/>
    <property type="match status" value="1"/>
</dbReference>
<evidence type="ECO:0000256" key="1">
    <source>
        <dbReference type="SAM" id="SignalP"/>
    </source>
</evidence>
<reference evidence="2" key="1">
    <citation type="submission" date="2021-07" db="EMBL/GenBank/DDBJ databases">
        <title>Neiella marina sp. nov., isolated from the intestinal content of sea cucumber Apostichopus japonicus.</title>
        <authorList>
            <person name="Bai X."/>
        </authorList>
    </citation>
    <scope>NUCLEOTIDE SEQUENCE</scope>
    <source>
        <strain evidence="2">126</strain>
    </source>
</reference>
<proteinExistence type="predicted"/>
<feature type="signal peptide" evidence="1">
    <location>
        <begin position="1"/>
        <end position="22"/>
    </location>
</feature>
<dbReference type="RefSeq" id="WP_220102928.1">
    <property type="nucleotide sequence ID" value="NZ_JAHZSS010000003.1"/>
</dbReference>
<evidence type="ECO:0000313" key="3">
    <source>
        <dbReference type="Proteomes" id="UP001166251"/>
    </source>
</evidence>
<dbReference type="Proteomes" id="UP001166251">
    <property type="component" value="Unassembled WGS sequence"/>
</dbReference>